<name>A0A6G9YVC6_9NOCA</name>
<gene>
    <name evidence="8" type="ORF">F6W96_01390</name>
</gene>
<feature type="compositionally biased region" description="Low complexity" evidence="6">
    <location>
        <begin position="348"/>
        <end position="363"/>
    </location>
</feature>
<dbReference type="Proteomes" id="UP000500953">
    <property type="component" value="Chromosome"/>
</dbReference>
<feature type="region of interest" description="Disordered" evidence="6">
    <location>
        <begin position="348"/>
        <end position="388"/>
    </location>
</feature>
<dbReference type="SUPFAM" id="SSF53850">
    <property type="entry name" value="Periplasmic binding protein-like II"/>
    <property type="match status" value="1"/>
</dbReference>
<organism evidence="8 9">
    <name type="scientific">Nocardia terpenica</name>
    <dbReference type="NCBI Taxonomy" id="455432"/>
    <lineage>
        <taxon>Bacteria</taxon>
        <taxon>Bacillati</taxon>
        <taxon>Actinomycetota</taxon>
        <taxon>Actinomycetes</taxon>
        <taxon>Mycobacteriales</taxon>
        <taxon>Nocardiaceae</taxon>
        <taxon>Nocardia</taxon>
    </lineage>
</organism>
<dbReference type="AlphaFoldDB" id="A0A6G9YVC6"/>
<evidence type="ECO:0000313" key="9">
    <source>
        <dbReference type="Proteomes" id="UP000500953"/>
    </source>
</evidence>
<protein>
    <submittedName>
        <fullName evidence="8">LysR family transcriptional regulator</fullName>
    </submittedName>
</protein>
<dbReference type="InterPro" id="IPR036390">
    <property type="entry name" value="WH_DNA-bd_sf"/>
</dbReference>
<sequence length="388" mass="42100">MRSSHSLFAVDMVCDPTLARLGTVRSEYICHRKSGLYFRSSPTSLVVGVLGGRRAKMASSESRIEVRHLRALVTLVEQGSFTRASNMLSVSQPALSRTVAQLERLVDARLVDRSGPQVTVTEAGARLLPYAHRVLTTVQEAEDAVRERRTVLRVGFTWTAAGEYTSEIVREFEEMCPGAHVELVRTMTPLAGLDEGDTHLAFLRSEPSDERVASVLLLTEPRVAALPVGHPLTDRESLSLRDLAAEPLVVGAIGTTTTDLWGHASNNRTITTARNIDEWLEAIAVGRGVGVTPLSTTTFHLHPHVRFRALTDAPPVPLELVWLPGAHHPFREAFISIAVGITRRARASSAAGSAPPASPSRSPADARHPGATGLATRRSRHHNHSHSA</sequence>
<accession>A0A6G9YVC6</accession>
<evidence type="ECO:0000256" key="6">
    <source>
        <dbReference type="SAM" id="MobiDB-lite"/>
    </source>
</evidence>
<dbReference type="InterPro" id="IPR005119">
    <property type="entry name" value="LysR_subst-bd"/>
</dbReference>
<dbReference type="PROSITE" id="PS50931">
    <property type="entry name" value="HTH_LYSR"/>
    <property type="match status" value="1"/>
</dbReference>
<keyword evidence="5" id="KW-0804">Transcription</keyword>
<dbReference type="GO" id="GO:0032993">
    <property type="term" value="C:protein-DNA complex"/>
    <property type="evidence" value="ECO:0007669"/>
    <property type="project" value="TreeGrafter"/>
</dbReference>
<evidence type="ECO:0000256" key="2">
    <source>
        <dbReference type="ARBA" id="ARBA00023015"/>
    </source>
</evidence>
<evidence type="ECO:0000256" key="5">
    <source>
        <dbReference type="ARBA" id="ARBA00023163"/>
    </source>
</evidence>
<evidence type="ECO:0000313" key="8">
    <source>
        <dbReference type="EMBL" id="QIS17168.1"/>
    </source>
</evidence>
<evidence type="ECO:0000256" key="4">
    <source>
        <dbReference type="ARBA" id="ARBA00023159"/>
    </source>
</evidence>
<dbReference type="PANTHER" id="PTHR30346:SF28">
    <property type="entry name" value="HTH-TYPE TRANSCRIPTIONAL REGULATOR CYNR"/>
    <property type="match status" value="1"/>
</dbReference>
<dbReference type="InterPro" id="IPR000847">
    <property type="entry name" value="LysR_HTH_N"/>
</dbReference>
<dbReference type="Pfam" id="PF00126">
    <property type="entry name" value="HTH_1"/>
    <property type="match status" value="1"/>
</dbReference>
<evidence type="ECO:0000256" key="1">
    <source>
        <dbReference type="ARBA" id="ARBA00009437"/>
    </source>
</evidence>
<dbReference type="SUPFAM" id="SSF46785">
    <property type="entry name" value="Winged helix' DNA-binding domain"/>
    <property type="match status" value="1"/>
</dbReference>
<evidence type="ECO:0000259" key="7">
    <source>
        <dbReference type="PROSITE" id="PS50931"/>
    </source>
</evidence>
<dbReference type="CDD" id="cd08414">
    <property type="entry name" value="PBP2_LTTR_aromatics_like"/>
    <property type="match status" value="1"/>
</dbReference>
<dbReference type="InterPro" id="IPR036388">
    <property type="entry name" value="WH-like_DNA-bd_sf"/>
</dbReference>
<proteinExistence type="inferred from homology"/>
<keyword evidence="4" id="KW-0010">Activator</keyword>
<dbReference type="PRINTS" id="PR00039">
    <property type="entry name" value="HTHLYSR"/>
</dbReference>
<dbReference type="EMBL" id="CP046173">
    <property type="protein sequence ID" value="QIS17168.1"/>
    <property type="molecule type" value="Genomic_DNA"/>
</dbReference>
<feature type="domain" description="HTH lysR-type" evidence="7">
    <location>
        <begin position="64"/>
        <end position="121"/>
    </location>
</feature>
<keyword evidence="2" id="KW-0805">Transcription regulation</keyword>
<dbReference type="Pfam" id="PF03466">
    <property type="entry name" value="LysR_substrate"/>
    <property type="match status" value="1"/>
</dbReference>
<dbReference type="FunFam" id="1.10.10.10:FF:000001">
    <property type="entry name" value="LysR family transcriptional regulator"/>
    <property type="match status" value="1"/>
</dbReference>
<keyword evidence="3" id="KW-0238">DNA-binding</keyword>
<dbReference type="Gene3D" id="1.10.10.10">
    <property type="entry name" value="Winged helix-like DNA-binding domain superfamily/Winged helix DNA-binding domain"/>
    <property type="match status" value="1"/>
</dbReference>
<dbReference type="GO" id="GO:0003700">
    <property type="term" value="F:DNA-binding transcription factor activity"/>
    <property type="evidence" value="ECO:0007669"/>
    <property type="project" value="InterPro"/>
</dbReference>
<evidence type="ECO:0000256" key="3">
    <source>
        <dbReference type="ARBA" id="ARBA00023125"/>
    </source>
</evidence>
<feature type="compositionally biased region" description="Basic residues" evidence="6">
    <location>
        <begin position="377"/>
        <end position="388"/>
    </location>
</feature>
<dbReference type="GO" id="GO:0003677">
    <property type="term" value="F:DNA binding"/>
    <property type="evidence" value="ECO:0007669"/>
    <property type="project" value="UniProtKB-KW"/>
</dbReference>
<reference evidence="8 9" key="1">
    <citation type="journal article" date="2019" name="ACS Chem. Biol.">
        <title>Identification and Mobilization of a Cryptic Antibiotic Biosynthesis Gene Locus from a Human-Pathogenic Nocardia Isolate.</title>
        <authorList>
            <person name="Herisse M."/>
            <person name="Ishida K."/>
            <person name="Porter J.L."/>
            <person name="Howden B."/>
            <person name="Hertweck C."/>
            <person name="Stinear T.P."/>
            <person name="Pidot S.J."/>
        </authorList>
    </citation>
    <scope>NUCLEOTIDE SEQUENCE [LARGE SCALE GENOMIC DNA]</scope>
    <source>
        <strain evidence="8 9">AUSMDU00012715</strain>
    </source>
</reference>
<dbReference type="Gene3D" id="3.40.190.10">
    <property type="entry name" value="Periplasmic binding protein-like II"/>
    <property type="match status" value="2"/>
</dbReference>
<dbReference type="PANTHER" id="PTHR30346">
    <property type="entry name" value="TRANSCRIPTIONAL DUAL REGULATOR HCAR-RELATED"/>
    <property type="match status" value="1"/>
</dbReference>
<comment type="similarity">
    <text evidence="1">Belongs to the LysR transcriptional regulatory family.</text>
</comment>